<dbReference type="HOGENOM" id="CLU_1431696_0_0_2"/>
<feature type="domain" description="HTH marR-type" evidence="1">
    <location>
        <begin position="13"/>
        <end position="67"/>
    </location>
</feature>
<dbReference type="OrthoDB" id="375568at2157"/>
<dbReference type="InterPro" id="IPR000835">
    <property type="entry name" value="HTH_MarR-typ"/>
</dbReference>
<protein>
    <recommendedName>
        <fullName evidence="1">HTH marR-type domain-containing protein</fullName>
    </recommendedName>
</protein>
<dbReference type="InterPro" id="IPR036390">
    <property type="entry name" value="WH_DNA-bd_sf"/>
</dbReference>
<dbReference type="Proteomes" id="UP000008138">
    <property type="component" value="Chromosome"/>
</dbReference>
<dbReference type="AlphaFoldDB" id="F2L6C1"/>
<organism evidence="2 3">
    <name type="scientific">Thermoproteus uzoniensis (strain 768-20)</name>
    <dbReference type="NCBI Taxonomy" id="999630"/>
    <lineage>
        <taxon>Archaea</taxon>
        <taxon>Thermoproteota</taxon>
        <taxon>Thermoprotei</taxon>
        <taxon>Thermoproteales</taxon>
        <taxon>Thermoproteaceae</taxon>
        <taxon>Thermoproteus</taxon>
    </lineage>
</organism>
<dbReference type="GeneID" id="10360566"/>
<dbReference type="STRING" id="999630.TUZN_1036"/>
<sequence length="192" mass="21795">MLRLTPTAKLVINYMALRHLVDGARYVTFRELVERLGVSERRLRSVVQELRRAGLVEAYLDPSKGRAILYRLSFNNFEFDAPRVRPGLYYIDLPPDAKIPGDLTFKAYSIIRASRLLLYTQTFASRKELFRLTKCTCSIKRYGEGPLAEALEVVRSGGIASVVFSSAVDEVDVVGQKPISSSYIKIYRHVFV</sequence>
<gene>
    <name evidence="2" type="ordered locus">TUZN_1036</name>
</gene>
<dbReference type="InterPro" id="IPR011991">
    <property type="entry name" value="ArsR-like_HTH"/>
</dbReference>
<reference evidence="2 3" key="1">
    <citation type="journal article" date="2011" name="J. Bacteriol.">
        <title>Complete genome sequence of the thermoacidophilic crenarchaeon Thermoproteus uzoniensis 768-20.</title>
        <authorList>
            <person name="Mardanov A.V."/>
            <person name="Gumerov V.M."/>
            <person name="Beletsky A.V."/>
            <person name="Prokofeva M.I."/>
            <person name="Bonch-Osmolovskaya E.A."/>
            <person name="Ravin N.V."/>
            <person name="Skryabin K.G."/>
        </authorList>
    </citation>
    <scope>NUCLEOTIDE SEQUENCE [LARGE SCALE GENOMIC DNA]</scope>
    <source>
        <strain evidence="2 3">768-20</strain>
    </source>
</reference>
<dbReference type="EMBL" id="CP002590">
    <property type="protein sequence ID" value="AEA12517.1"/>
    <property type="molecule type" value="Genomic_DNA"/>
</dbReference>
<evidence type="ECO:0000313" key="3">
    <source>
        <dbReference type="Proteomes" id="UP000008138"/>
    </source>
</evidence>
<name>F2L6C1_THEU7</name>
<keyword evidence="3" id="KW-1185">Reference proteome</keyword>
<proteinExistence type="predicted"/>
<dbReference type="KEGG" id="tuz:TUZN_1036"/>
<reference key="2">
    <citation type="submission" date="2011-03" db="EMBL/GenBank/DDBJ databases">
        <title>Complete genome sequence of the thermoacidophilic crenarchaeon Thermoproteus uzoniensis 768-20.</title>
        <authorList>
            <person name="Mardanov A.V."/>
            <person name="Gumerov V.M."/>
            <person name="Beletsky A.V."/>
            <person name="Prokofeva M.I."/>
            <person name="Bonch-Osmolovskaya E.A."/>
            <person name="Ravin N.V."/>
            <person name="Skryabin K.G."/>
        </authorList>
    </citation>
    <scope>NUCLEOTIDE SEQUENCE</scope>
    <source>
        <strain>768-20</strain>
    </source>
</reference>
<dbReference type="eggNOG" id="arCOG02944">
    <property type="taxonomic scope" value="Archaea"/>
</dbReference>
<dbReference type="InterPro" id="IPR036388">
    <property type="entry name" value="WH-like_DNA-bd_sf"/>
</dbReference>
<dbReference type="CDD" id="cd00090">
    <property type="entry name" value="HTH_ARSR"/>
    <property type="match status" value="1"/>
</dbReference>
<evidence type="ECO:0000259" key="1">
    <source>
        <dbReference type="Pfam" id="PF12802"/>
    </source>
</evidence>
<dbReference type="RefSeq" id="WP_013679853.1">
    <property type="nucleotide sequence ID" value="NC_015315.1"/>
</dbReference>
<accession>F2L6C1</accession>
<dbReference type="SUPFAM" id="SSF46785">
    <property type="entry name" value="Winged helix' DNA-binding domain"/>
    <property type="match status" value="1"/>
</dbReference>
<evidence type="ECO:0000313" key="2">
    <source>
        <dbReference type="EMBL" id="AEA12517.1"/>
    </source>
</evidence>
<dbReference type="Pfam" id="PF12802">
    <property type="entry name" value="MarR_2"/>
    <property type="match status" value="1"/>
</dbReference>
<dbReference type="Gene3D" id="1.10.10.10">
    <property type="entry name" value="Winged helix-like DNA-binding domain superfamily/Winged helix DNA-binding domain"/>
    <property type="match status" value="1"/>
</dbReference>